<evidence type="ECO:0000313" key="2">
    <source>
        <dbReference type="EMBL" id="MBR8667978.1"/>
    </source>
</evidence>
<protein>
    <submittedName>
        <fullName evidence="2">Uncharacterized protein</fullName>
    </submittedName>
</protein>
<dbReference type="RefSeq" id="WP_212116602.1">
    <property type="nucleotide sequence ID" value="NZ_JAGTPX020000001.1"/>
</dbReference>
<feature type="transmembrane region" description="Helical" evidence="1">
    <location>
        <begin position="23"/>
        <end position="43"/>
    </location>
</feature>
<keyword evidence="1" id="KW-1133">Transmembrane helix</keyword>
<dbReference type="AlphaFoldDB" id="A0A941JJM7"/>
<keyword evidence="1" id="KW-0472">Membrane</keyword>
<proteinExistence type="predicted"/>
<keyword evidence="1" id="KW-0812">Transmembrane</keyword>
<evidence type="ECO:0000256" key="1">
    <source>
        <dbReference type="SAM" id="Phobius"/>
    </source>
</evidence>
<name>A0A941JJM7_NIACI</name>
<organism evidence="2">
    <name type="scientific">Niallia circulans</name>
    <name type="common">Bacillus circulans</name>
    <dbReference type="NCBI Taxonomy" id="1397"/>
    <lineage>
        <taxon>Bacteria</taxon>
        <taxon>Bacillati</taxon>
        <taxon>Bacillota</taxon>
        <taxon>Bacilli</taxon>
        <taxon>Bacillales</taxon>
        <taxon>Bacillaceae</taxon>
        <taxon>Niallia</taxon>
    </lineage>
</organism>
<comment type="caution">
    <text evidence="2">The sequence shown here is derived from an EMBL/GenBank/DDBJ whole genome shotgun (WGS) entry which is preliminary data.</text>
</comment>
<reference evidence="2" key="1">
    <citation type="submission" date="2021-04" db="EMBL/GenBank/DDBJ databases">
        <title>Genomic analysis of electroactive and textile dye degrading Bacillus circulans strain: DC10 isolated from constructed wetland-microbial fuel cells treating textile dye wastewaters.</title>
        <authorList>
            <person name="Patel D.U."/>
            <person name="Desai C.R."/>
        </authorList>
    </citation>
    <scope>NUCLEOTIDE SEQUENCE</scope>
    <source>
        <strain evidence="2">DC10</strain>
    </source>
</reference>
<gene>
    <name evidence="2" type="ORF">KD144_00370</name>
</gene>
<accession>A0A941JJM7</accession>
<dbReference type="EMBL" id="JAGTPX010000001">
    <property type="protein sequence ID" value="MBR8667978.1"/>
    <property type="molecule type" value="Genomic_DNA"/>
</dbReference>
<sequence>MIDYLDKFGDLIKEFGGWIFTQIYGDPTGAIAVCIFILALFTFKPTRMYAIGSVLLYLIIL</sequence>